<dbReference type="EMBL" id="ML977373">
    <property type="protein sequence ID" value="KAF2105709.1"/>
    <property type="molecule type" value="Genomic_DNA"/>
</dbReference>
<organism evidence="1 2">
    <name type="scientific">Lophiotrema nucula</name>
    <dbReference type="NCBI Taxonomy" id="690887"/>
    <lineage>
        <taxon>Eukaryota</taxon>
        <taxon>Fungi</taxon>
        <taxon>Dikarya</taxon>
        <taxon>Ascomycota</taxon>
        <taxon>Pezizomycotina</taxon>
        <taxon>Dothideomycetes</taxon>
        <taxon>Pleosporomycetidae</taxon>
        <taxon>Pleosporales</taxon>
        <taxon>Lophiotremataceae</taxon>
        <taxon>Lophiotrema</taxon>
    </lineage>
</organism>
<evidence type="ECO:0000313" key="1">
    <source>
        <dbReference type="EMBL" id="KAF2105709.1"/>
    </source>
</evidence>
<reference evidence="1" key="1">
    <citation type="journal article" date="2020" name="Stud. Mycol.">
        <title>101 Dothideomycetes genomes: a test case for predicting lifestyles and emergence of pathogens.</title>
        <authorList>
            <person name="Haridas S."/>
            <person name="Albert R."/>
            <person name="Binder M."/>
            <person name="Bloem J."/>
            <person name="Labutti K."/>
            <person name="Salamov A."/>
            <person name="Andreopoulos B."/>
            <person name="Baker S."/>
            <person name="Barry K."/>
            <person name="Bills G."/>
            <person name="Bluhm B."/>
            <person name="Cannon C."/>
            <person name="Castanera R."/>
            <person name="Culley D."/>
            <person name="Daum C."/>
            <person name="Ezra D."/>
            <person name="Gonzalez J."/>
            <person name="Henrissat B."/>
            <person name="Kuo A."/>
            <person name="Liang C."/>
            <person name="Lipzen A."/>
            <person name="Lutzoni F."/>
            <person name="Magnuson J."/>
            <person name="Mondo S."/>
            <person name="Nolan M."/>
            <person name="Ohm R."/>
            <person name="Pangilinan J."/>
            <person name="Park H.-J."/>
            <person name="Ramirez L."/>
            <person name="Alfaro M."/>
            <person name="Sun H."/>
            <person name="Tritt A."/>
            <person name="Yoshinaga Y."/>
            <person name="Zwiers L.-H."/>
            <person name="Turgeon B."/>
            <person name="Goodwin S."/>
            <person name="Spatafora J."/>
            <person name="Crous P."/>
            <person name="Grigoriev I."/>
        </authorList>
    </citation>
    <scope>NUCLEOTIDE SEQUENCE</scope>
    <source>
        <strain evidence="1">CBS 627.86</strain>
    </source>
</reference>
<protein>
    <submittedName>
        <fullName evidence="1">Uncharacterized protein</fullName>
    </submittedName>
</protein>
<proteinExistence type="predicted"/>
<dbReference type="Proteomes" id="UP000799770">
    <property type="component" value="Unassembled WGS sequence"/>
</dbReference>
<evidence type="ECO:0000313" key="2">
    <source>
        <dbReference type="Proteomes" id="UP000799770"/>
    </source>
</evidence>
<gene>
    <name evidence="1" type="ORF">BDV96DRAFT_592083</name>
</gene>
<accession>A0A6A5YEJ8</accession>
<dbReference type="AlphaFoldDB" id="A0A6A5YEJ8"/>
<sequence>MMLETCFEHLKIDDLDDIDYVNFLAMAFAEMKQHERWKTLHAIERCPDVVTTCYARLRFIRYLPDPEAILDDFVAQYCRFPDLWRSFGGSHSERWGYPDNKVTWCLAFQVLGEVLGGVQPLGGSHQVKVIGQLHDGKPFPSEFVRAMAKGMTMALTGGFLVVDKTPPREDDD</sequence>
<keyword evidence="2" id="KW-1185">Reference proteome</keyword>
<name>A0A6A5YEJ8_9PLEO</name>
<feature type="non-terminal residue" evidence="1">
    <location>
        <position position="172"/>
    </location>
</feature>